<feature type="compositionally biased region" description="Low complexity" evidence="1">
    <location>
        <begin position="38"/>
        <end position="62"/>
    </location>
</feature>
<evidence type="ECO:0000313" key="3">
    <source>
        <dbReference type="Proteomes" id="UP001444661"/>
    </source>
</evidence>
<protein>
    <submittedName>
        <fullName evidence="2">Uncharacterized protein</fullName>
    </submittedName>
</protein>
<name>A0ABR1SYC1_9PEZI</name>
<comment type="caution">
    <text evidence="2">The sequence shown here is derived from an EMBL/GenBank/DDBJ whole genome shotgun (WGS) entry which is preliminary data.</text>
</comment>
<keyword evidence="3" id="KW-1185">Reference proteome</keyword>
<evidence type="ECO:0000313" key="2">
    <source>
        <dbReference type="EMBL" id="KAK8039332.1"/>
    </source>
</evidence>
<reference evidence="2 3" key="1">
    <citation type="submission" date="2023-01" db="EMBL/GenBank/DDBJ databases">
        <title>Analysis of 21 Apiospora genomes using comparative genomics revels a genus with tremendous synthesis potential of carbohydrate active enzymes and secondary metabolites.</title>
        <authorList>
            <person name="Sorensen T."/>
        </authorList>
    </citation>
    <scope>NUCLEOTIDE SEQUENCE [LARGE SCALE GENOMIC DNA]</scope>
    <source>
        <strain evidence="2 3">CBS 33761</strain>
    </source>
</reference>
<feature type="compositionally biased region" description="Polar residues" evidence="1">
    <location>
        <begin position="1"/>
        <end position="24"/>
    </location>
</feature>
<dbReference type="Proteomes" id="UP001444661">
    <property type="component" value="Unassembled WGS sequence"/>
</dbReference>
<sequence>MKKSTQLPGPNDKVSSSRGATSTAFGGHAKMKGGWGLSSAAKGSSSTTSSSQIEQVISQQVKEAVHSRDTMPGRTQYNPHVTVPWERFAPPRQGQSVADWYHNLPDPWIAKRPNGNH</sequence>
<proteinExistence type="predicted"/>
<dbReference type="EMBL" id="JAQQWK010000006">
    <property type="protein sequence ID" value="KAK8039332.1"/>
    <property type="molecule type" value="Genomic_DNA"/>
</dbReference>
<evidence type="ECO:0000256" key="1">
    <source>
        <dbReference type="SAM" id="MobiDB-lite"/>
    </source>
</evidence>
<feature type="region of interest" description="Disordered" evidence="1">
    <location>
        <begin position="1"/>
        <end position="78"/>
    </location>
</feature>
<accession>A0ABR1SYC1</accession>
<gene>
    <name evidence="2" type="ORF">PG993_007743</name>
</gene>
<organism evidence="2 3">
    <name type="scientific">Apiospora rasikravindrae</name>
    <dbReference type="NCBI Taxonomy" id="990691"/>
    <lineage>
        <taxon>Eukaryota</taxon>
        <taxon>Fungi</taxon>
        <taxon>Dikarya</taxon>
        <taxon>Ascomycota</taxon>
        <taxon>Pezizomycotina</taxon>
        <taxon>Sordariomycetes</taxon>
        <taxon>Xylariomycetidae</taxon>
        <taxon>Amphisphaeriales</taxon>
        <taxon>Apiosporaceae</taxon>
        <taxon>Apiospora</taxon>
    </lineage>
</organism>